<evidence type="ECO:0000313" key="2">
    <source>
        <dbReference type="Proteomes" id="UP001151699"/>
    </source>
</evidence>
<reference evidence="1" key="1">
    <citation type="submission" date="2022-07" db="EMBL/GenBank/DDBJ databases">
        <authorList>
            <person name="Trinca V."/>
            <person name="Uliana J.V.C."/>
            <person name="Torres T.T."/>
            <person name="Ward R.J."/>
            <person name="Monesi N."/>
        </authorList>
    </citation>
    <scope>NUCLEOTIDE SEQUENCE</scope>
    <source>
        <strain evidence="1">HSMRA1968</strain>
        <tissue evidence="1">Whole embryos</tissue>
    </source>
</reference>
<keyword evidence="2" id="KW-1185">Reference proteome</keyword>
<evidence type="ECO:0000313" key="1">
    <source>
        <dbReference type="EMBL" id="KAJ6646625.1"/>
    </source>
</evidence>
<dbReference type="OrthoDB" id="8117402at2759"/>
<proteinExistence type="predicted"/>
<accession>A0A9Q0S7U0</accession>
<comment type="caution">
    <text evidence="1">The sequence shown here is derived from an EMBL/GenBank/DDBJ whole genome shotgun (WGS) entry which is preliminary data.</text>
</comment>
<protein>
    <submittedName>
        <fullName evidence="1">Uncharacterized protein</fullName>
    </submittedName>
</protein>
<name>A0A9Q0S7U0_9DIPT</name>
<organism evidence="1 2">
    <name type="scientific">Pseudolycoriella hygida</name>
    <dbReference type="NCBI Taxonomy" id="35572"/>
    <lineage>
        <taxon>Eukaryota</taxon>
        <taxon>Metazoa</taxon>
        <taxon>Ecdysozoa</taxon>
        <taxon>Arthropoda</taxon>
        <taxon>Hexapoda</taxon>
        <taxon>Insecta</taxon>
        <taxon>Pterygota</taxon>
        <taxon>Neoptera</taxon>
        <taxon>Endopterygota</taxon>
        <taxon>Diptera</taxon>
        <taxon>Nematocera</taxon>
        <taxon>Sciaroidea</taxon>
        <taxon>Sciaridae</taxon>
        <taxon>Pseudolycoriella</taxon>
    </lineage>
</organism>
<sequence>MFFNPPSFGYTWGFADNSRADSVVEISPNINYTVSEAIYGILVRLTCGMIKKLLNQRLKSDVSMKITSQKT</sequence>
<gene>
    <name evidence="1" type="ORF">Bhyg_01838</name>
</gene>
<dbReference type="EMBL" id="WJQU01000001">
    <property type="protein sequence ID" value="KAJ6646625.1"/>
    <property type="molecule type" value="Genomic_DNA"/>
</dbReference>
<dbReference type="Proteomes" id="UP001151699">
    <property type="component" value="Chromosome A"/>
</dbReference>
<dbReference type="AlphaFoldDB" id="A0A9Q0S7U0"/>